<dbReference type="PROSITE" id="PS50042">
    <property type="entry name" value="CNMP_BINDING_3"/>
    <property type="match status" value="1"/>
</dbReference>
<dbReference type="SMART" id="SM00419">
    <property type="entry name" value="HTH_CRP"/>
    <property type="match status" value="1"/>
</dbReference>
<evidence type="ECO:0000256" key="1">
    <source>
        <dbReference type="ARBA" id="ARBA00023015"/>
    </source>
</evidence>
<dbReference type="Pfam" id="PF13545">
    <property type="entry name" value="HTH_Crp_2"/>
    <property type="match status" value="1"/>
</dbReference>
<dbReference type="CDD" id="cd00038">
    <property type="entry name" value="CAP_ED"/>
    <property type="match status" value="1"/>
</dbReference>
<dbReference type="InterPro" id="IPR050397">
    <property type="entry name" value="Env_Response_Regulators"/>
</dbReference>
<name>A0A645BXD0_9ZZZZ</name>
<dbReference type="InterPro" id="IPR012318">
    <property type="entry name" value="HTH_CRP"/>
</dbReference>
<dbReference type="GO" id="GO:0005829">
    <property type="term" value="C:cytosol"/>
    <property type="evidence" value="ECO:0007669"/>
    <property type="project" value="TreeGrafter"/>
</dbReference>
<dbReference type="InterPro" id="IPR014710">
    <property type="entry name" value="RmlC-like_jellyroll"/>
</dbReference>
<evidence type="ECO:0000313" key="6">
    <source>
        <dbReference type="EMBL" id="MPM69311.1"/>
    </source>
</evidence>
<dbReference type="Gene3D" id="2.60.120.10">
    <property type="entry name" value="Jelly Rolls"/>
    <property type="match status" value="1"/>
</dbReference>
<dbReference type="PROSITE" id="PS51063">
    <property type="entry name" value="HTH_CRP_2"/>
    <property type="match status" value="1"/>
</dbReference>
<dbReference type="SMART" id="SM00100">
    <property type="entry name" value="cNMP"/>
    <property type="match status" value="1"/>
</dbReference>
<protein>
    <submittedName>
        <fullName evidence="6">cAMP-activated global transcriptional regulator CRP</fullName>
    </submittedName>
</protein>
<dbReference type="GO" id="GO:0003700">
    <property type="term" value="F:DNA-binding transcription factor activity"/>
    <property type="evidence" value="ECO:0007669"/>
    <property type="project" value="TreeGrafter"/>
</dbReference>
<dbReference type="SUPFAM" id="SSF51206">
    <property type="entry name" value="cAMP-binding domain-like"/>
    <property type="match status" value="1"/>
</dbReference>
<keyword evidence="2" id="KW-0238">DNA-binding</keyword>
<feature type="domain" description="HTH crp-type" evidence="5">
    <location>
        <begin position="151"/>
        <end position="219"/>
    </location>
</feature>
<keyword evidence="3" id="KW-0804">Transcription</keyword>
<feature type="domain" description="Cyclic nucleotide-binding" evidence="4">
    <location>
        <begin position="14"/>
        <end position="114"/>
    </location>
</feature>
<dbReference type="GO" id="GO:0003677">
    <property type="term" value="F:DNA binding"/>
    <property type="evidence" value="ECO:0007669"/>
    <property type="project" value="UniProtKB-KW"/>
</dbReference>
<dbReference type="InterPro" id="IPR018490">
    <property type="entry name" value="cNMP-bd_dom_sf"/>
</dbReference>
<reference evidence="6" key="1">
    <citation type="submission" date="2019-08" db="EMBL/GenBank/DDBJ databases">
        <authorList>
            <person name="Kucharzyk K."/>
            <person name="Murdoch R.W."/>
            <person name="Higgins S."/>
            <person name="Loffler F."/>
        </authorList>
    </citation>
    <scope>NUCLEOTIDE SEQUENCE</scope>
</reference>
<organism evidence="6">
    <name type="scientific">bioreactor metagenome</name>
    <dbReference type="NCBI Taxonomy" id="1076179"/>
    <lineage>
        <taxon>unclassified sequences</taxon>
        <taxon>metagenomes</taxon>
        <taxon>ecological metagenomes</taxon>
    </lineage>
</organism>
<accession>A0A645BXD0</accession>
<sequence length="228" mass="26289">MENYLIKVLKKVNLFNSLSEAELKNIFNKNSYNHKSYKKNSIIYMQNEKCITLDVILSGMISIQKIDSEGNMLTINDFSDGDIIGENLLFSIENKYPMTIIAKSDAEILHINRELILMLCQSNKNFLLGFLQSLSSKALILSSKIMSLSMKTLRQCIIDFLLFEYYAQNSLDIKLNMTKKDLAEKFGVQRSSLSRELNKMKKDGLIDFNAKYIFITDINKLNKLHIDN</sequence>
<dbReference type="InterPro" id="IPR036390">
    <property type="entry name" value="WH_DNA-bd_sf"/>
</dbReference>
<dbReference type="Pfam" id="PF00027">
    <property type="entry name" value="cNMP_binding"/>
    <property type="match status" value="1"/>
</dbReference>
<comment type="caution">
    <text evidence="6">The sequence shown here is derived from an EMBL/GenBank/DDBJ whole genome shotgun (WGS) entry which is preliminary data.</text>
</comment>
<gene>
    <name evidence="6" type="primary">crp_14</name>
    <name evidence="6" type="ORF">SDC9_116256</name>
</gene>
<evidence type="ECO:0000256" key="3">
    <source>
        <dbReference type="ARBA" id="ARBA00023163"/>
    </source>
</evidence>
<dbReference type="PANTHER" id="PTHR24567:SF58">
    <property type="entry name" value="CYCLIC AMP-BINDING REGULATORY PROTEIN"/>
    <property type="match status" value="1"/>
</dbReference>
<dbReference type="SUPFAM" id="SSF46785">
    <property type="entry name" value="Winged helix' DNA-binding domain"/>
    <property type="match status" value="1"/>
</dbReference>
<dbReference type="PANTHER" id="PTHR24567">
    <property type="entry name" value="CRP FAMILY TRANSCRIPTIONAL REGULATORY PROTEIN"/>
    <property type="match status" value="1"/>
</dbReference>
<evidence type="ECO:0000259" key="4">
    <source>
        <dbReference type="PROSITE" id="PS50042"/>
    </source>
</evidence>
<evidence type="ECO:0000256" key="2">
    <source>
        <dbReference type="ARBA" id="ARBA00023125"/>
    </source>
</evidence>
<proteinExistence type="predicted"/>
<dbReference type="InterPro" id="IPR000595">
    <property type="entry name" value="cNMP-bd_dom"/>
</dbReference>
<dbReference type="AlphaFoldDB" id="A0A645BXD0"/>
<keyword evidence="1" id="KW-0805">Transcription regulation</keyword>
<dbReference type="EMBL" id="VSSQ01022788">
    <property type="protein sequence ID" value="MPM69311.1"/>
    <property type="molecule type" value="Genomic_DNA"/>
</dbReference>
<evidence type="ECO:0000259" key="5">
    <source>
        <dbReference type="PROSITE" id="PS51063"/>
    </source>
</evidence>